<evidence type="ECO:0000256" key="2">
    <source>
        <dbReference type="SAM" id="SignalP"/>
    </source>
</evidence>
<dbReference type="InterPro" id="IPR049362">
    <property type="entry name" value="TTI1_rpt"/>
</dbReference>
<feature type="signal peptide" evidence="2">
    <location>
        <begin position="1"/>
        <end position="17"/>
    </location>
</feature>
<feature type="domain" description="TTI1 C-terminal TPR" evidence="3">
    <location>
        <begin position="459"/>
        <end position="622"/>
    </location>
</feature>
<accession>A0A1D6GSY8</accession>
<evidence type="ECO:0000259" key="3">
    <source>
        <dbReference type="Pfam" id="PF24181"/>
    </source>
</evidence>
<name>A0A1D6GSY8_MAIZE</name>
<dbReference type="ExpressionAtlas" id="A0A1D6GSY8">
    <property type="expression patterns" value="baseline and differential"/>
</dbReference>
<organism evidence="4">
    <name type="scientific">Zea mays</name>
    <name type="common">Maize</name>
    <dbReference type="NCBI Taxonomy" id="4577"/>
    <lineage>
        <taxon>Eukaryota</taxon>
        <taxon>Viridiplantae</taxon>
        <taxon>Streptophyta</taxon>
        <taxon>Embryophyta</taxon>
        <taxon>Tracheophyta</taxon>
        <taxon>Spermatophyta</taxon>
        <taxon>Magnoliopsida</taxon>
        <taxon>Liliopsida</taxon>
        <taxon>Poales</taxon>
        <taxon>Poaceae</taxon>
        <taxon>PACMAD clade</taxon>
        <taxon>Panicoideae</taxon>
        <taxon>Andropogonodae</taxon>
        <taxon>Andropogoneae</taxon>
        <taxon>Tripsacinae</taxon>
        <taxon>Zea</taxon>
    </lineage>
</organism>
<dbReference type="EMBL" id="CM000781">
    <property type="protein sequence ID" value="AQK66135.1"/>
    <property type="molecule type" value="Genomic_DNA"/>
</dbReference>
<dbReference type="Pfam" id="PF24181">
    <property type="entry name" value="TPR_TTI1_C"/>
    <property type="match status" value="1"/>
</dbReference>
<proteinExistence type="predicted"/>
<dbReference type="SUPFAM" id="SSF48371">
    <property type="entry name" value="ARM repeat"/>
    <property type="match status" value="1"/>
</dbReference>
<evidence type="ECO:0000256" key="1">
    <source>
        <dbReference type="SAM" id="MobiDB-lite"/>
    </source>
</evidence>
<dbReference type="PANTHER" id="PTHR18460:SF3">
    <property type="entry name" value="TELO2-INTERACTING PROTEIN 1 HOMOLOG"/>
    <property type="match status" value="1"/>
</dbReference>
<feature type="region of interest" description="Disordered" evidence="1">
    <location>
        <begin position="287"/>
        <end position="306"/>
    </location>
</feature>
<dbReference type="Pfam" id="PF21547">
    <property type="entry name" value="TTI1"/>
    <property type="match status" value="1"/>
</dbReference>
<protein>
    <submittedName>
        <fullName evidence="4">ARM repeat superfamily protein</fullName>
    </submittedName>
</protein>
<feature type="compositionally biased region" description="Basic and acidic residues" evidence="1">
    <location>
        <begin position="287"/>
        <end position="302"/>
    </location>
</feature>
<keyword evidence="2" id="KW-0732">Signal</keyword>
<sequence length="717" mass="80025">MFICLLLLGEGTAATLSLFVDILLDQFRRLSTELRDKDVYNDGLQRWYMKGEAGQALRQASSAVCMLNELMYGLSGRSLGMFLQLFSNGSAQMPRTVCQKNQLLACVKHNAVTNKREVWGFSEQKGTKDNILHCISSILHEYVSPEVWDLPTEKDTELHLIELNLPLHFYRDTTALHTVVLEGIGVLGVLLGQDFALSGFMHSSLYLLLRELISSSAQIRTACDAVLRALATAGGHCSVGQFVVANADYIIDSLCRQLRHLDLNPHVPDVLASMLCYIGKLDGHEEARRHNSQRASREERKQGFKRKNMMQSISSELEVLGRHDHPRLTVPFLKAVSEISKACRHESTCLPDEAQSFYEKVSSEGQEVKIMIEKRMESSAISVSFYAIPTFLGIKCFPVTIDVWYSGTPDSDSAAISIANVEEAYKCECQSKGVIEEAIQFCSFDELLDGTDATEDVDENRLLPAMNKLWPYLVICLRNKISVPVVRKCTEMLRRAICISGGDFYVRRFHKDGPIVWRLLALSPFRRLSKMDEKAIILPYRDTSLNSEEPMAEISSQKIQIAVLDMIAAISSNKRSAVALESVLKKVCGLVVGIAYSSLTGLQEAAIRALAGLACMDADLVWLLLADVYYSLNQRESLLPNQDLALVSDLLPPPVSSREYLFVQYGGEGVRFLILCISNIRTHDDNEGCDGFVSVSHIRLHVKHAPDLPDEQQDFGT</sequence>
<dbReference type="InterPro" id="IPR016024">
    <property type="entry name" value="ARM-type_fold"/>
</dbReference>
<gene>
    <name evidence="4" type="ORF">ZEAMMB73_Zm00001d014413</name>
</gene>
<dbReference type="PANTHER" id="PTHR18460">
    <property type="entry name" value="TEL2 INTERACTING PROTEIN 1 TTI1 FAMILY MEMBER"/>
    <property type="match status" value="1"/>
</dbReference>
<evidence type="ECO:0000313" key="4">
    <source>
        <dbReference type="EMBL" id="AQK66135.1"/>
    </source>
</evidence>
<dbReference type="InterPro" id="IPR057567">
    <property type="entry name" value="TPR_TTI1_C"/>
</dbReference>
<dbReference type="AlphaFoldDB" id="A0A1D6GSY8"/>
<reference evidence="4" key="1">
    <citation type="submission" date="2015-12" db="EMBL/GenBank/DDBJ databases">
        <title>Update maize B73 reference genome by single molecule sequencing technologies.</title>
        <authorList>
            <consortium name="Maize Genome Sequencing Project"/>
            <person name="Ware D."/>
        </authorList>
    </citation>
    <scope>NUCLEOTIDE SEQUENCE</scope>
    <source>
        <tissue evidence="4">Seedling</tissue>
    </source>
</reference>
<dbReference type="InterPro" id="IPR052587">
    <property type="entry name" value="TELO2-interacting_protein_1"/>
</dbReference>
<feature type="chain" id="PRO_5011173477" evidence="2">
    <location>
        <begin position="18"/>
        <end position="717"/>
    </location>
</feature>